<gene>
    <name evidence="2" type="primary">Dwil\GK20562</name>
    <name evidence="2" type="ORF">Dwil_GK20562</name>
</gene>
<dbReference type="eggNOG" id="ENOG502T966">
    <property type="taxonomic scope" value="Eukaryota"/>
</dbReference>
<dbReference type="FunCoup" id="B4N5F1">
    <property type="interactions" value="41"/>
</dbReference>
<reference evidence="2 3" key="1">
    <citation type="journal article" date="2007" name="Nature">
        <title>Evolution of genes and genomes on the Drosophila phylogeny.</title>
        <authorList>
            <consortium name="Drosophila 12 Genomes Consortium"/>
            <person name="Clark A.G."/>
            <person name="Eisen M.B."/>
            <person name="Smith D.R."/>
            <person name="Bergman C.M."/>
            <person name="Oliver B."/>
            <person name="Markow T.A."/>
            <person name="Kaufman T.C."/>
            <person name="Kellis M."/>
            <person name="Gelbart W."/>
            <person name="Iyer V.N."/>
            <person name="Pollard D.A."/>
            <person name="Sackton T.B."/>
            <person name="Larracuente A.M."/>
            <person name="Singh N.D."/>
            <person name="Abad J.P."/>
            <person name="Abt D.N."/>
            <person name="Adryan B."/>
            <person name="Aguade M."/>
            <person name="Akashi H."/>
            <person name="Anderson W.W."/>
            <person name="Aquadro C.F."/>
            <person name="Ardell D.H."/>
            <person name="Arguello R."/>
            <person name="Artieri C.G."/>
            <person name="Barbash D.A."/>
            <person name="Barker D."/>
            <person name="Barsanti P."/>
            <person name="Batterham P."/>
            <person name="Batzoglou S."/>
            <person name="Begun D."/>
            <person name="Bhutkar A."/>
            <person name="Blanco E."/>
            <person name="Bosak S.A."/>
            <person name="Bradley R.K."/>
            <person name="Brand A.D."/>
            <person name="Brent M.R."/>
            <person name="Brooks A.N."/>
            <person name="Brown R.H."/>
            <person name="Butlin R.K."/>
            <person name="Caggese C."/>
            <person name="Calvi B.R."/>
            <person name="Bernardo de Carvalho A."/>
            <person name="Caspi A."/>
            <person name="Castrezana S."/>
            <person name="Celniker S.E."/>
            <person name="Chang J.L."/>
            <person name="Chapple C."/>
            <person name="Chatterji S."/>
            <person name="Chinwalla A."/>
            <person name="Civetta A."/>
            <person name="Clifton S.W."/>
            <person name="Comeron J.M."/>
            <person name="Costello J.C."/>
            <person name="Coyne J.A."/>
            <person name="Daub J."/>
            <person name="David R.G."/>
            <person name="Delcher A.L."/>
            <person name="Delehaunty K."/>
            <person name="Do C.B."/>
            <person name="Ebling H."/>
            <person name="Edwards K."/>
            <person name="Eickbush T."/>
            <person name="Evans J.D."/>
            <person name="Filipski A."/>
            <person name="Findeiss S."/>
            <person name="Freyhult E."/>
            <person name="Fulton L."/>
            <person name="Fulton R."/>
            <person name="Garcia A.C."/>
            <person name="Gardiner A."/>
            <person name="Garfield D.A."/>
            <person name="Garvin B.E."/>
            <person name="Gibson G."/>
            <person name="Gilbert D."/>
            <person name="Gnerre S."/>
            <person name="Godfrey J."/>
            <person name="Good R."/>
            <person name="Gotea V."/>
            <person name="Gravely B."/>
            <person name="Greenberg A.J."/>
            <person name="Griffiths-Jones S."/>
            <person name="Gross S."/>
            <person name="Guigo R."/>
            <person name="Gustafson E.A."/>
            <person name="Haerty W."/>
            <person name="Hahn M.W."/>
            <person name="Halligan D.L."/>
            <person name="Halpern A.L."/>
            <person name="Halter G.M."/>
            <person name="Han M.V."/>
            <person name="Heger A."/>
            <person name="Hillier L."/>
            <person name="Hinrichs A.S."/>
            <person name="Holmes I."/>
            <person name="Hoskins R.A."/>
            <person name="Hubisz M.J."/>
            <person name="Hultmark D."/>
            <person name="Huntley M.A."/>
            <person name="Jaffe D.B."/>
            <person name="Jagadeeshan S."/>
            <person name="Jeck W.R."/>
            <person name="Johnson J."/>
            <person name="Jones C.D."/>
            <person name="Jordan W.C."/>
            <person name="Karpen G.H."/>
            <person name="Kataoka E."/>
            <person name="Keightley P.D."/>
            <person name="Kheradpour P."/>
            <person name="Kirkness E.F."/>
            <person name="Koerich L.B."/>
            <person name="Kristiansen K."/>
            <person name="Kudrna D."/>
            <person name="Kulathinal R.J."/>
            <person name="Kumar S."/>
            <person name="Kwok R."/>
            <person name="Lander E."/>
            <person name="Langley C.H."/>
            <person name="Lapoint R."/>
            <person name="Lazzaro B.P."/>
            <person name="Lee S.J."/>
            <person name="Levesque L."/>
            <person name="Li R."/>
            <person name="Lin C.F."/>
            <person name="Lin M.F."/>
            <person name="Lindblad-Toh K."/>
            <person name="Llopart A."/>
            <person name="Long M."/>
            <person name="Low L."/>
            <person name="Lozovsky E."/>
            <person name="Lu J."/>
            <person name="Luo M."/>
            <person name="Machado C.A."/>
            <person name="Makalowski W."/>
            <person name="Marzo M."/>
            <person name="Matsuda M."/>
            <person name="Matzkin L."/>
            <person name="McAllister B."/>
            <person name="McBride C.S."/>
            <person name="McKernan B."/>
            <person name="McKernan K."/>
            <person name="Mendez-Lago M."/>
            <person name="Minx P."/>
            <person name="Mollenhauer M.U."/>
            <person name="Montooth K."/>
            <person name="Mount S.M."/>
            <person name="Mu X."/>
            <person name="Myers E."/>
            <person name="Negre B."/>
            <person name="Newfeld S."/>
            <person name="Nielsen R."/>
            <person name="Noor M.A."/>
            <person name="O'Grady P."/>
            <person name="Pachter L."/>
            <person name="Papaceit M."/>
            <person name="Parisi M.J."/>
            <person name="Parisi M."/>
            <person name="Parts L."/>
            <person name="Pedersen J.S."/>
            <person name="Pesole G."/>
            <person name="Phillippy A.M."/>
            <person name="Ponting C.P."/>
            <person name="Pop M."/>
            <person name="Porcelli D."/>
            <person name="Powell J.R."/>
            <person name="Prohaska S."/>
            <person name="Pruitt K."/>
            <person name="Puig M."/>
            <person name="Quesneville H."/>
            <person name="Ram K.R."/>
            <person name="Rand D."/>
            <person name="Rasmussen M.D."/>
            <person name="Reed L.K."/>
            <person name="Reenan R."/>
            <person name="Reily A."/>
            <person name="Remington K.A."/>
            <person name="Rieger T.T."/>
            <person name="Ritchie M.G."/>
            <person name="Robin C."/>
            <person name="Rogers Y.H."/>
            <person name="Rohde C."/>
            <person name="Rozas J."/>
            <person name="Rubenfield M.J."/>
            <person name="Ruiz A."/>
            <person name="Russo S."/>
            <person name="Salzberg S.L."/>
            <person name="Sanchez-Gracia A."/>
            <person name="Saranga D.J."/>
            <person name="Sato H."/>
            <person name="Schaeffer S.W."/>
            <person name="Schatz M.C."/>
            <person name="Schlenke T."/>
            <person name="Schwartz R."/>
            <person name="Segarra C."/>
            <person name="Singh R.S."/>
            <person name="Sirot L."/>
            <person name="Sirota M."/>
            <person name="Sisneros N.B."/>
            <person name="Smith C.D."/>
            <person name="Smith T.F."/>
            <person name="Spieth J."/>
            <person name="Stage D.E."/>
            <person name="Stark A."/>
            <person name="Stephan W."/>
            <person name="Strausberg R.L."/>
            <person name="Strempel S."/>
            <person name="Sturgill D."/>
            <person name="Sutton G."/>
            <person name="Sutton G.G."/>
            <person name="Tao W."/>
            <person name="Teichmann S."/>
            <person name="Tobari Y.N."/>
            <person name="Tomimura Y."/>
            <person name="Tsolas J.M."/>
            <person name="Valente V.L."/>
            <person name="Venter E."/>
            <person name="Venter J.C."/>
            <person name="Vicario S."/>
            <person name="Vieira F.G."/>
            <person name="Vilella A.J."/>
            <person name="Villasante A."/>
            <person name="Walenz B."/>
            <person name="Wang J."/>
            <person name="Wasserman M."/>
            <person name="Watts T."/>
            <person name="Wilson D."/>
            <person name="Wilson R.K."/>
            <person name="Wing R.A."/>
            <person name="Wolfner M.F."/>
            <person name="Wong A."/>
            <person name="Wong G.K."/>
            <person name="Wu C.I."/>
            <person name="Wu G."/>
            <person name="Yamamoto D."/>
            <person name="Yang H.P."/>
            <person name="Yang S.P."/>
            <person name="Yorke J.A."/>
            <person name="Yoshida K."/>
            <person name="Zdobnov E."/>
            <person name="Zhang P."/>
            <person name="Zhang Y."/>
            <person name="Zimin A.V."/>
            <person name="Baldwin J."/>
            <person name="Abdouelleil A."/>
            <person name="Abdulkadir J."/>
            <person name="Abebe A."/>
            <person name="Abera B."/>
            <person name="Abreu J."/>
            <person name="Acer S.C."/>
            <person name="Aftuck L."/>
            <person name="Alexander A."/>
            <person name="An P."/>
            <person name="Anderson E."/>
            <person name="Anderson S."/>
            <person name="Arachi H."/>
            <person name="Azer M."/>
            <person name="Bachantsang P."/>
            <person name="Barry A."/>
            <person name="Bayul T."/>
            <person name="Berlin A."/>
            <person name="Bessette D."/>
            <person name="Bloom T."/>
            <person name="Blye J."/>
            <person name="Boguslavskiy L."/>
            <person name="Bonnet C."/>
            <person name="Boukhgalter B."/>
            <person name="Bourzgui I."/>
            <person name="Brown A."/>
            <person name="Cahill P."/>
            <person name="Channer S."/>
            <person name="Cheshatsang Y."/>
            <person name="Chuda L."/>
            <person name="Citroen M."/>
            <person name="Collymore A."/>
            <person name="Cooke P."/>
            <person name="Costello M."/>
            <person name="D'Aco K."/>
            <person name="Daza R."/>
            <person name="De Haan G."/>
            <person name="DeGray S."/>
            <person name="DeMaso C."/>
            <person name="Dhargay N."/>
            <person name="Dooley K."/>
            <person name="Dooley E."/>
            <person name="Doricent M."/>
            <person name="Dorje P."/>
            <person name="Dorjee K."/>
            <person name="Dupes A."/>
            <person name="Elong R."/>
            <person name="Falk J."/>
            <person name="Farina A."/>
            <person name="Faro S."/>
            <person name="Ferguson D."/>
            <person name="Fisher S."/>
            <person name="Foley C.D."/>
            <person name="Franke A."/>
            <person name="Friedrich D."/>
            <person name="Gadbois L."/>
            <person name="Gearin G."/>
            <person name="Gearin C.R."/>
            <person name="Giannoukos G."/>
            <person name="Goode T."/>
            <person name="Graham J."/>
            <person name="Grandbois E."/>
            <person name="Grewal S."/>
            <person name="Gyaltsen K."/>
            <person name="Hafez N."/>
            <person name="Hagos B."/>
            <person name="Hall J."/>
            <person name="Henson C."/>
            <person name="Hollinger A."/>
            <person name="Honan T."/>
            <person name="Huard M.D."/>
            <person name="Hughes L."/>
            <person name="Hurhula B."/>
            <person name="Husby M.E."/>
            <person name="Kamat A."/>
            <person name="Kanga B."/>
            <person name="Kashin S."/>
            <person name="Khazanovich D."/>
            <person name="Kisner P."/>
            <person name="Lance K."/>
            <person name="Lara M."/>
            <person name="Lee W."/>
            <person name="Lennon N."/>
            <person name="Letendre F."/>
            <person name="LeVine R."/>
            <person name="Lipovsky A."/>
            <person name="Liu X."/>
            <person name="Liu J."/>
            <person name="Liu S."/>
            <person name="Lokyitsang T."/>
            <person name="Lokyitsang Y."/>
            <person name="Lubonja R."/>
            <person name="Lui A."/>
            <person name="MacDonald P."/>
            <person name="Magnisalis V."/>
            <person name="Maru K."/>
            <person name="Matthews C."/>
            <person name="McCusker W."/>
            <person name="McDonough S."/>
            <person name="Mehta T."/>
            <person name="Meldrim J."/>
            <person name="Meneus L."/>
            <person name="Mihai O."/>
            <person name="Mihalev A."/>
            <person name="Mihova T."/>
            <person name="Mittelman R."/>
            <person name="Mlenga V."/>
            <person name="Montmayeur A."/>
            <person name="Mulrain L."/>
            <person name="Navidi A."/>
            <person name="Naylor J."/>
            <person name="Negash T."/>
            <person name="Nguyen T."/>
            <person name="Nguyen N."/>
            <person name="Nicol R."/>
            <person name="Norbu C."/>
            <person name="Norbu N."/>
            <person name="Novod N."/>
            <person name="O'Neill B."/>
            <person name="Osman S."/>
            <person name="Markiewicz E."/>
            <person name="Oyono O.L."/>
            <person name="Patti C."/>
            <person name="Phunkhang P."/>
            <person name="Pierre F."/>
            <person name="Priest M."/>
            <person name="Raghuraman S."/>
            <person name="Rege F."/>
            <person name="Reyes R."/>
            <person name="Rise C."/>
            <person name="Rogov P."/>
            <person name="Ross K."/>
            <person name="Ryan E."/>
            <person name="Settipalli S."/>
            <person name="Shea T."/>
            <person name="Sherpa N."/>
            <person name="Shi L."/>
            <person name="Shih D."/>
            <person name="Sparrow T."/>
            <person name="Spaulding J."/>
            <person name="Stalker J."/>
            <person name="Stange-Thomann N."/>
            <person name="Stavropoulos S."/>
            <person name="Stone C."/>
            <person name="Strader C."/>
            <person name="Tesfaye S."/>
            <person name="Thomson T."/>
            <person name="Thoulutsang Y."/>
            <person name="Thoulutsang D."/>
            <person name="Topham K."/>
            <person name="Topping I."/>
            <person name="Tsamla T."/>
            <person name="Vassiliev H."/>
            <person name="Vo A."/>
            <person name="Wangchuk T."/>
            <person name="Wangdi T."/>
            <person name="Weiand M."/>
            <person name="Wilkinson J."/>
            <person name="Wilson A."/>
            <person name="Yadav S."/>
            <person name="Young G."/>
            <person name="Yu Q."/>
            <person name="Zembek L."/>
            <person name="Zhong D."/>
            <person name="Zimmer A."/>
            <person name="Zwirko Z."/>
            <person name="Jaffe D.B."/>
            <person name="Alvarez P."/>
            <person name="Brockman W."/>
            <person name="Butler J."/>
            <person name="Chin C."/>
            <person name="Gnerre S."/>
            <person name="Grabherr M."/>
            <person name="Kleber M."/>
            <person name="Mauceli E."/>
            <person name="MacCallum I."/>
        </authorList>
    </citation>
    <scope>NUCLEOTIDE SEQUENCE [LARGE SCALE GENOMIC DNA]</scope>
    <source>
        <strain evidence="3">Tucson 14030-0811.24</strain>
    </source>
</reference>
<feature type="signal peptide" evidence="1">
    <location>
        <begin position="1"/>
        <end position="29"/>
    </location>
</feature>
<keyword evidence="3" id="KW-1185">Reference proteome</keyword>
<accession>B4N5F1</accession>
<keyword evidence="1" id="KW-0732">Signal</keyword>
<evidence type="ECO:0000313" key="3">
    <source>
        <dbReference type="Proteomes" id="UP000007798"/>
    </source>
</evidence>
<organism evidence="3">
    <name type="scientific">Drosophila willistoni</name>
    <name type="common">Fruit fly</name>
    <dbReference type="NCBI Taxonomy" id="7260"/>
    <lineage>
        <taxon>Eukaryota</taxon>
        <taxon>Metazoa</taxon>
        <taxon>Ecdysozoa</taxon>
        <taxon>Arthropoda</taxon>
        <taxon>Hexapoda</taxon>
        <taxon>Insecta</taxon>
        <taxon>Pterygota</taxon>
        <taxon>Neoptera</taxon>
        <taxon>Endopterygota</taxon>
        <taxon>Diptera</taxon>
        <taxon>Brachycera</taxon>
        <taxon>Muscomorpha</taxon>
        <taxon>Ephydroidea</taxon>
        <taxon>Drosophilidae</taxon>
        <taxon>Drosophila</taxon>
        <taxon>Sophophora</taxon>
    </lineage>
</organism>
<dbReference type="OrthoDB" id="6340140at2759"/>
<dbReference type="Proteomes" id="UP000007798">
    <property type="component" value="Unassembled WGS sequence"/>
</dbReference>
<sequence length="206" mass="23218">MSTTCPNGSIVQQLGFLIVLLSIVMSGQAAPRPLVGGVSPNAPAVALPTHLFFNELLESGDEDNTYLGEQMKYQEMQQQQQQQQHYAPTSNYFANKWPSLHDLLLTADYDDMQPLENSHEREVTNSRLLARLHRLGDNPADEELRYNVVNDFTDARAKKFGNSGPKLRLPINLGHNTKKNVQYMSPCHFKICNMGRKRSVPSNVSY</sequence>
<dbReference type="PhylomeDB" id="B4N5F1"/>
<evidence type="ECO:0000313" key="2">
    <source>
        <dbReference type="EMBL" id="EDW79590.1"/>
    </source>
</evidence>
<evidence type="ECO:0000256" key="1">
    <source>
        <dbReference type="SAM" id="SignalP"/>
    </source>
</evidence>
<dbReference type="HOGENOM" id="CLU_126186_0_0_1"/>
<dbReference type="OMA" id="KQHNIKK"/>
<dbReference type="InParanoid" id="B4N5F1"/>
<name>B4N5F1_DROWI</name>
<protein>
    <submittedName>
        <fullName evidence="2">GK20562</fullName>
    </submittedName>
</protein>
<dbReference type="EMBL" id="CH964101">
    <property type="protein sequence ID" value="EDW79590.1"/>
    <property type="molecule type" value="Genomic_DNA"/>
</dbReference>
<proteinExistence type="predicted"/>
<feature type="chain" id="PRO_5002819340" evidence="1">
    <location>
        <begin position="30"/>
        <end position="206"/>
    </location>
</feature>
<dbReference type="AlphaFoldDB" id="B4N5F1"/>